<keyword evidence="3" id="KW-1185">Reference proteome</keyword>
<evidence type="ECO:0000259" key="1">
    <source>
        <dbReference type="PROSITE" id="PS50805"/>
    </source>
</evidence>
<accession>A0AAW0H3L1</accession>
<dbReference type="EMBL" id="JBBHLL010001751">
    <property type="protein sequence ID" value="KAK7795792.1"/>
    <property type="molecule type" value="Genomic_DNA"/>
</dbReference>
<sequence length="90" mass="10189">MPLEMVSFSDVAIDFSEEECEWLDPAQWNLYRDVMLENFSNLVFLGWYGVQGSPAGLRDRAGEPVGPSWKEWARGHGKQEEAHFGGAVRT</sequence>
<gene>
    <name evidence="2" type="ORF">U0070_000123</name>
</gene>
<dbReference type="InterPro" id="IPR036051">
    <property type="entry name" value="KRAB_dom_sf"/>
</dbReference>
<organism evidence="2 3">
    <name type="scientific">Myodes glareolus</name>
    <name type="common">Bank vole</name>
    <name type="synonym">Clethrionomys glareolus</name>
    <dbReference type="NCBI Taxonomy" id="447135"/>
    <lineage>
        <taxon>Eukaryota</taxon>
        <taxon>Metazoa</taxon>
        <taxon>Chordata</taxon>
        <taxon>Craniata</taxon>
        <taxon>Vertebrata</taxon>
        <taxon>Euteleostomi</taxon>
        <taxon>Mammalia</taxon>
        <taxon>Eutheria</taxon>
        <taxon>Euarchontoglires</taxon>
        <taxon>Glires</taxon>
        <taxon>Rodentia</taxon>
        <taxon>Myomorpha</taxon>
        <taxon>Muroidea</taxon>
        <taxon>Cricetidae</taxon>
        <taxon>Arvicolinae</taxon>
        <taxon>Myodes</taxon>
    </lineage>
</organism>
<evidence type="ECO:0000313" key="2">
    <source>
        <dbReference type="EMBL" id="KAK7795792.1"/>
    </source>
</evidence>
<dbReference type="InterPro" id="IPR050169">
    <property type="entry name" value="Krueppel_C2H2_ZnF"/>
</dbReference>
<reference evidence="2 3" key="1">
    <citation type="journal article" date="2023" name="bioRxiv">
        <title>Conserved and derived expression patterns and positive selection on dental genes reveal complex evolutionary context of ever-growing rodent molars.</title>
        <authorList>
            <person name="Calamari Z.T."/>
            <person name="Song A."/>
            <person name="Cohen E."/>
            <person name="Akter M."/>
            <person name="Roy R.D."/>
            <person name="Hallikas O."/>
            <person name="Christensen M.M."/>
            <person name="Li P."/>
            <person name="Marangoni P."/>
            <person name="Jernvall J."/>
            <person name="Klein O.D."/>
        </authorList>
    </citation>
    <scope>NUCLEOTIDE SEQUENCE [LARGE SCALE GENOMIC DNA]</scope>
    <source>
        <strain evidence="2">V071</strain>
    </source>
</reference>
<dbReference type="InterPro" id="IPR001909">
    <property type="entry name" value="KRAB"/>
</dbReference>
<name>A0AAW0H3L1_MYOGA</name>
<dbReference type="GO" id="GO:0006355">
    <property type="term" value="P:regulation of DNA-templated transcription"/>
    <property type="evidence" value="ECO:0007669"/>
    <property type="project" value="InterPro"/>
</dbReference>
<dbReference type="Pfam" id="PF01352">
    <property type="entry name" value="KRAB"/>
    <property type="match status" value="1"/>
</dbReference>
<dbReference type="Gene3D" id="6.10.140.140">
    <property type="match status" value="1"/>
</dbReference>
<dbReference type="PROSITE" id="PS50805">
    <property type="entry name" value="KRAB"/>
    <property type="match status" value="1"/>
</dbReference>
<comment type="caution">
    <text evidence="2">The sequence shown here is derived from an EMBL/GenBank/DDBJ whole genome shotgun (WGS) entry which is preliminary data.</text>
</comment>
<dbReference type="CDD" id="cd07765">
    <property type="entry name" value="KRAB_A-box"/>
    <property type="match status" value="1"/>
</dbReference>
<dbReference type="SMART" id="SM00349">
    <property type="entry name" value="KRAB"/>
    <property type="match status" value="1"/>
</dbReference>
<proteinExistence type="predicted"/>
<dbReference type="PANTHER" id="PTHR23232:SF158">
    <property type="entry name" value="KRAB DOMAIN-CONTAINING PROTEIN 5"/>
    <property type="match status" value="1"/>
</dbReference>
<dbReference type="AlphaFoldDB" id="A0AAW0H3L1"/>
<evidence type="ECO:0000313" key="3">
    <source>
        <dbReference type="Proteomes" id="UP001488838"/>
    </source>
</evidence>
<protein>
    <recommendedName>
        <fullName evidence="1">KRAB domain-containing protein</fullName>
    </recommendedName>
</protein>
<dbReference type="Proteomes" id="UP001488838">
    <property type="component" value="Unassembled WGS sequence"/>
</dbReference>
<dbReference type="SUPFAM" id="SSF109640">
    <property type="entry name" value="KRAB domain (Kruppel-associated box)"/>
    <property type="match status" value="1"/>
</dbReference>
<feature type="domain" description="KRAB" evidence="1">
    <location>
        <begin position="6"/>
        <end position="78"/>
    </location>
</feature>
<dbReference type="PANTHER" id="PTHR23232">
    <property type="entry name" value="KRAB DOMAIN C2H2 ZINC FINGER"/>
    <property type="match status" value="1"/>
</dbReference>